<name>A0A147ETS5_MICTE</name>
<evidence type="ECO:0000256" key="8">
    <source>
        <dbReference type="SAM" id="MobiDB-lite"/>
    </source>
</evidence>
<comment type="miscellaneous">
    <text evidence="7">The porphobilinogen subunits are added to the dipyrromethane group.</text>
</comment>
<keyword evidence="5 7" id="KW-0627">Porphyrin biosynthesis</keyword>
<dbReference type="FunFam" id="3.40.190.10:FF:000005">
    <property type="entry name" value="Porphobilinogen deaminase"/>
    <property type="match status" value="1"/>
</dbReference>
<evidence type="ECO:0000313" key="12">
    <source>
        <dbReference type="Proteomes" id="UP000075025"/>
    </source>
</evidence>
<feature type="modified residue" description="S-(dipyrrolylmethanemethyl)cysteine" evidence="7">
    <location>
        <position position="242"/>
    </location>
</feature>
<evidence type="ECO:0000256" key="6">
    <source>
        <dbReference type="ARBA" id="ARBA00048169"/>
    </source>
</evidence>
<comment type="subunit">
    <text evidence="3 7">Monomer.</text>
</comment>
<comment type="function">
    <text evidence="1 7">Tetrapolymerization of the monopyrrole PBG into the hydroxymethylbilane pre-uroporphyrinogen in several discrete steps.</text>
</comment>
<proteinExistence type="inferred from homology"/>
<dbReference type="InterPro" id="IPR022418">
    <property type="entry name" value="Porphobilinogen_deaminase_C"/>
</dbReference>
<dbReference type="GO" id="GO:0004418">
    <property type="term" value="F:hydroxymethylbilane synthase activity"/>
    <property type="evidence" value="ECO:0007669"/>
    <property type="project" value="UniProtKB-UniRule"/>
</dbReference>
<sequence length="372" mass="39082">MTAPLRLGTRRSALALAQSQMVADAVAAASGREVELVPIVSEGDVNRASLSQLGGRGVFANGLREALAAGRCDFLVHSLKDLPTAQPEGLVIAATPPREDARDVVITRDGTPLHALEAGSRVGTGSPRRIAQALRHNPRLDIRDIRGNVDSRLARVRDGELDAVILAAAGLSRLGGELGGLRSEPLGLAEWPTAPGQGSLAVETRTDIDADTLAALSALDDEDTRAAITAERTVLSVLDAGCHAPVGTHASIVDGDLRLRAVVYALDGTHRIGIDRTVRVEPLRGEPERMRPEPGVAEHGVPEPGIPDRREPRHVEPGRAEQGYARETGSGNGADAADDGGLIARAARIGREAARRLLERGAADLVPRESTT</sequence>
<evidence type="ECO:0000256" key="4">
    <source>
        <dbReference type="ARBA" id="ARBA00022679"/>
    </source>
</evidence>
<dbReference type="OrthoDB" id="9810298at2"/>
<dbReference type="Pfam" id="PF03900">
    <property type="entry name" value="Porphobil_deamC"/>
    <property type="match status" value="1"/>
</dbReference>
<evidence type="ECO:0000259" key="9">
    <source>
        <dbReference type="Pfam" id="PF01379"/>
    </source>
</evidence>
<dbReference type="GO" id="GO:0005737">
    <property type="term" value="C:cytoplasm"/>
    <property type="evidence" value="ECO:0007669"/>
    <property type="project" value="UniProtKB-UniRule"/>
</dbReference>
<dbReference type="SUPFAM" id="SSF54782">
    <property type="entry name" value="Porphobilinogen deaminase (hydroxymethylbilane synthase), C-terminal domain"/>
    <property type="match status" value="1"/>
</dbReference>
<dbReference type="NCBIfam" id="TIGR00212">
    <property type="entry name" value="hemC"/>
    <property type="match status" value="1"/>
</dbReference>
<evidence type="ECO:0000259" key="10">
    <source>
        <dbReference type="Pfam" id="PF03900"/>
    </source>
</evidence>
<dbReference type="EMBL" id="LDRT01000122">
    <property type="protein sequence ID" value="KTR90513.1"/>
    <property type="molecule type" value="Genomic_DNA"/>
</dbReference>
<reference evidence="11 12" key="1">
    <citation type="journal article" date="2016" name="Front. Microbiol.">
        <title>Genomic Resource of Rice Seed Associated Bacteria.</title>
        <authorList>
            <person name="Midha S."/>
            <person name="Bansal K."/>
            <person name="Sharma S."/>
            <person name="Kumar N."/>
            <person name="Patil P.P."/>
            <person name="Chaudhry V."/>
            <person name="Patil P.B."/>
        </authorList>
    </citation>
    <scope>NUCLEOTIDE SEQUENCE [LARGE SCALE GENOMIC DNA]</scope>
    <source>
        <strain evidence="11 12">NS220</strain>
    </source>
</reference>
<dbReference type="PROSITE" id="PS00533">
    <property type="entry name" value="PORPHOBILINOGEN_DEAM"/>
    <property type="match status" value="1"/>
</dbReference>
<organism evidence="11 12">
    <name type="scientific">Microbacterium testaceum</name>
    <name type="common">Aureobacterium testaceum</name>
    <name type="synonym">Brevibacterium testaceum</name>
    <dbReference type="NCBI Taxonomy" id="2033"/>
    <lineage>
        <taxon>Bacteria</taxon>
        <taxon>Bacillati</taxon>
        <taxon>Actinomycetota</taxon>
        <taxon>Actinomycetes</taxon>
        <taxon>Micrococcales</taxon>
        <taxon>Microbacteriaceae</taxon>
        <taxon>Microbacterium</taxon>
    </lineage>
</organism>
<protein>
    <recommendedName>
        <fullName evidence="7">Porphobilinogen deaminase</fullName>
        <shortName evidence="7">PBG</shortName>
        <ecNumber evidence="7">2.5.1.61</ecNumber>
    </recommendedName>
    <alternativeName>
        <fullName evidence="7">Hydroxymethylbilane synthase</fullName>
        <shortName evidence="7">HMBS</shortName>
    </alternativeName>
    <alternativeName>
        <fullName evidence="7">Pre-uroporphyrinogen synthase</fullName>
    </alternativeName>
</protein>
<dbReference type="Gene3D" id="3.30.160.40">
    <property type="entry name" value="Porphobilinogen deaminase, C-terminal domain"/>
    <property type="match status" value="1"/>
</dbReference>
<dbReference type="InterPro" id="IPR000860">
    <property type="entry name" value="HemC"/>
</dbReference>
<comment type="similarity">
    <text evidence="2 7">Belongs to the HMBS family.</text>
</comment>
<evidence type="ECO:0000256" key="3">
    <source>
        <dbReference type="ARBA" id="ARBA00011245"/>
    </source>
</evidence>
<feature type="compositionally biased region" description="Basic and acidic residues" evidence="8">
    <location>
        <begin position="306"/>
        <end position="319"/>
    </location>
</feature>
<dbReference type="PANTHER" id="PTHR11557">
    <property type="entry name" value="PORPHOBILINOGEN DEAMINASE"/>
    <property type="match status" value="1"/>
</dbReference>
<evidence type="ECO:0000256" key="1">
    <source>
        <dbReference type="ARBA" id="ARBA00002869"/>
    </source>
</evidence>
<dbReference type="PANTHER" id="PTHR11557:SF0">
    <property type="entry name" value="PORPHOBILINOGEN DEAMINASE"/>
    <property type="match status" value="1"/>
</dbReference>
<keyword evidence="4 7" id="KW-0808">Transferase</keyword>
<feature type="domain" description="Porphobilinogen deaminase N-terminal" evidence="9">
    <location>
        <begin position="5"/>
        <end position="207"/>
    </location>
</feature>
<dbReference type="CDD" id="cd00494">
    <property type="entry name" value="PBP2_HMBS"/>
    <property type="match status" value="1"/>
</dbReference>
<comment type="caution">
    <text evidence="11">The sequence shown here is derived from an EMBL/GenBank/DDBJ whole genome shotgun (WGS) entry which is preliminary data.</text>
</comment>
<dbReference type="PATRIC" id="fig|2033.6.peg.544"/>
<comment type="catalytic activity">
    <reaction evidence="6 7">
        <text>4 porphobilinogen + H2O = hydroxymethylbilane + 4 NH4(+)</text>
        <dbReference type="Rhea" id="RHEA:13185"/>
        <dbReference type="ChEBI" id="CHEBI:15377"/>
        <dbReference type="ChEBI" id="CHEBI:28938"/>
        <dbReference type="ChEBI" id="CHEBI:57845"/>
        <dbReference type="ChEBI" id="CHEBI:58126"/>
        <dbReference type="EC" id="2.5.1.61"/>
    </reaction>
</comment>
<dbReference type="InterPro" id="IPR022419">
    <property type="entry name" value="Porphobilin_deaminase_cofac_BS"/>
</dbReference>
<dbReference type="SUPFAM" id="SSF53850">
    <property type="entry name" value="Periplasmic binding protein-like II"/>
    <property type="match status" value="1"/>
</dbReference>
<dbReference type="AlphaFoldDB" id="A0A147ETS5"/>
<accession>A0A147ETS5</accession>
<evidence type="ECO:0000256" key="7">
    <source>
        <dbReference type="HAMAP-Rule" id="MF_00260"/>
    </source>
</evidence>
<feature type="domain" description="Porphobilinogen deaminase C-terminal" evidence="10">
    <location>
        <begin position="227"/>
        <end position="279"/>
    </location>
</feature>
<dbReference type="Pfam" id="PF01379">
    <property type="entry name" value="Porphobil_deam"/>
    <property type="match status" value="1"/>
</dbReference>
<comment type="cofactor">
    <cofactor evidence="7">
        <name>dipyrromethane</name>
        <dbReference type="ChEBI" id="CHEBI:60342"/>
    </cofactor>
    <text evidence="7">Binds 1 dipyrromethane group covalently.</text>
</comment>
<dbReference type="Proteomes" id="UP000075025">
    <property type="component" value="Unassembled WGS sequence"/>
</dbReference>
<evidence type="ECO:0000313" key="11">
    <source>
        <dbReference type="EMBL" id="KTR90513.1"/>
    </source>
</evidence>
<gene>
    <name evidence="7" type="primary">hemC</name>
    <name evidence="11" type="ORF">NS220_15160</name>
</gene>
<dbReference type="InterPro" id="IPR036803">
    <property type="entry name" value="Porphobilinogen_deaminase_C_sf"/>
</dbReference>
<dbReference type="GO" id="GO:0006782">
    <property type="term" value="P:protoporphyrinogen IX biosynthetic process"/>
    <property type="evidence" value="ECO:0007669"/>
    <property type="project" value="UniProtKB-UniRule"/>
</dbReference>
<feature type="region of interest" description="Disordered" evidence="8">
    <location>
        <begin position="285"/>
        <end position="339"/>
    </location>
</feature>
<evidence type="ECO:0000256" key="5">
    <source>
        <dbReference type="ARBA" id="ARBA00023244"/>
    </source>
</evidence>
<dbReference type="PRINTS" id="PR00151">
    <property type="entry name" value="PORPHBDMNASE"/>
</dbReference>
<evidence type="ECO:0000256" key="2">
    <source>
        <dbReference type="ARBA" id="ARBA00005638"/>
    </source>
</evidence>
<dbReference type="InterPro" id="IPR022417">
    <property type="entry name" value="Porphobilin_deaminase_N"/>
</dbReference>
<dbReference type="EC" id="2.5.1.61" evidence="7"/>
<dbReference type="RefSeq" id="WP_058624849.1">
    <property type="nucleotide sequence ID" value="NZ_LDRT01000122.1"/>
</dbReference>
<dbReference type="HAMAP" id="MF_00260">
    <property type="entry name" value="Porphobil_deam"/>
    <property type="match status" value="1"/>
</dbReference>
<dbReference type="Gene3D" id="3.40.190.10">
    <property type="entry name" value="Periplasmic binding protein-like II"/>
    <property type="match status" value="2"/>
</dbReference>